<dbReference type="InParanoid" id="D8PU73"/>
<dbReference type="AlphaFoldDB" id="D8PU73"/>
<keyword evidence="2" id="KW-1185">Reference proteome</keyword>
<organism evidence="2">
    <name type="scientific">Schizophyllum commune (strain H4-8 / FGSC 9210)</name>
    <name type="common">Split gill fungus</name>
    <dbReference type="NCBI Taxonomy" id="578458"/>
    <lineage>
        <taxon>Eukaryota</taxon>
        <taxon>Fungi</taxon>
        <taxon>Dikarya</taxon>
        <taxon>Basidiomycota</taxon>
        <taxon>Agaricomycotina</taxon>
        <taxon>Agaricomycetes</taxon>
        <taxon>Agaricomycetidae</taxon>
        <taxon>Agaricales</taxon>
        <taxon>Schizophyllaceae</taxon>
        <taxon>Schizophyllum</taxon>
    </lineage>
</organism>
<reference evidence="1 2" key="1">
    <citation type="journal article" date="2010" name="Nat. Biotechnol.">
        <title>Genome sequence of the model mushroom Schizophyllum commune.</title>
        <authorList>
            <person name="Ohm R.A."/>
            <person name="de Jong J.F."/>
            <person name="Lugones L.G."/>
            <person name="Aerts A."/>
            <person name="Kothe E."/>
            <person name="Stajich J.E."/>
            <person name="de Vries R.P."/>
            <person name="Record E."/>
            <person name="Levasseur A."/>
            <person name="Baker S.E."/>
            <person name="Bartholomew K.A."/>
            <person name="Coutinho P.M."/>
            <person name="Erdmann S."/>
            <person name="Fowler T.J."/>
            <person name="Gathman A.C."/>
            <person name="Lombard V."/>
            <person name="Henrissat B."/>
            <person name="Knabe N."/>
            <person name="Kuees U."/>
            <person name="Lilly W.W."/>
            <person name="Lindquist E."/>
            <person name="Lucas S."/>
            <person name="Magnuson J.K."/>
            <person name="Piumi F."/>
            <person name="Raudaskoski M."/>
            <person name="Salamov A."/>
            <person name="Schmutz J."/>
            <person name="Schwarze F.W.M.R."/>
            <person name="vanKuyk P.A."/>
            <person name="Horton J.S."/>
            <person name="Grigoriev I.V."/>
            <person name="Woesten H.A.B."/>
        </authorList>
    </citation>
    <scope>NUCLEOTIDE SEQUENCE [LARGE SCALE GENOMIC DNA]</scope>
    <source>
        <strain evidence="2">H4-8 / FGSC 9210</strain>
    </source>
</reference>
<name>D8PU73_SCHCM</name>
<evidence type="ECO:0000313" key="1">
    <source>
        <dbReference type="EMBL" id="EFJ01398.1"/>
    </source>
</evidence>
<protein>
    <submittedName>
        <fullName evidence="1">Expressed protein</fullName>
    </submittedName>
</protein>
<dbReference type="EMBL" id="GL377303">
    <property type="protein sequence ID" value="EFJ01398.1"/>
    <property type="molecule type" value="Genomic_DNA"/>
</dbReference>
<proteinExistence type="predicted"/>
<sequence length="53" mass="6093">MTLLRGIAKRYHRCRIYKHNISSPMTPLSDTTAVVHHRSMLNPHPASDPHPHI</sequence>
<accession>D8PU73</accession>
<dbReference type="Proteomes" id="UP000007431">
    <property type="component" value="Unassembled WGS sequence"/>
</dbReference>
<evidence type="ECO:0000313" key="2">
    <source>
        <dbReference type="Proteomes" id="UP000007431"/>
    </source>
</evidence>
<gene>
    <name evidence="1" type="ORF">SCHCODRAFT_10660</name>
</gene>
<dbReference type="HOGENOM" id="CLU_3070002_0_0_1"/>